<name>A0ABD0KP83_9CAEN</name>
<dbReference type="PROSITE" id="PS50216">
    <property type="entry name" value="DHHC"/>
    <property type="match status" value="1"/>
</dbReference>
<dbReference type="GO" id="GO:0016020">
    <property type="term" value="C:membrane"/>
    <property type="evidence" value="ECO:0007669"/>
    <property type="project" value="UniProtKB-SubCell"/>
</dbReference>
<feature type="transmembrane region" description="Helical" evidence="7">
    <location>
        <begin position="206"/>
        <end position="229"/>
    </location>
</feature>
<keyword evidence="2 7" id="KW-0808">Transferase</keyword>
<comment type="caution">
    <text evidence="9">The sequence shown here is derived from an EMBL/GenBank/DDBJ whole genome shotgun (WGS) entry which is preliminary data.</text>
</comment>
<evidence type="ECO:0000256" key="1">
    <source>
        <dbReference type="ARBA" id="ARBA00004141"/>
    </source>
</evidence>
<comment type="catalytic activity">
    <reaction evidence="7">
        <text>L-cysteinyl-[protein] + hexadecanoyl-CoA = S-hexadecanoyl-L-cysteinyl-[protein] + CoA</text>
        <dbReference type="Rhea" id="RHEA:36683"/>
        <dbReference type="Rhea" id="RHEA-COMP:10131"/>
        <dbReference type="Rhea" id="RHEA-COMP:11032"/>
        <dbReference type="ChEBI" id="CHEBI:29950"/>
        <dbReference type="ChEBI" id="CHEBI:57287"/>
        <dbReference type="ChEBI" id="CHEBI:57379"/>
        <dbReference type="ChEBI" id="CHEBI:74151"/>
        <dbReference type="EC" id="2.3.1.225"/>
    </reaction>
</comment>
<keyword evidence="3 7" id="KW-0812">Transmembrane</keyword>
<evidence type="ECO:0000259" key="8">
    <source>
        <dbReference type="Pfam" id="PF01529"/>
    </source>
</evidence>
<evidence type="ECO:0000256" key="5">
    <source>
        <dbReference type="ARBA" id="ARBA00023136"/>
    </source>
</evidence>
<feature type="transmembrane region" description="Helical" evidence="7">
    <location>
        <begin position="62"/>
        <end position="80"/>
    </location>
</feature>
<dbReference type="InterPro" id="IPR039859">
    <property type="entry name" value="PFA4/ZDH16/20/ERF2-like"/>
</dbReference>
<feature type="non-terminal residue" evidence="9">
    <location>
        <position position="1"/>
    </location>
</feature>
<dbReference type="InterPro" id="IPR001594">
    <property type="entry name" value="Palmitoyltrfase_DHHC"/>
</dbReference>
<dbReference type="EC" id="2.3.1.225" evidence="7"/>
<keyword evidence="10" id="KW-1185">Reference proteome</keyword>
<evidence type="ECO:0000256" key="7">
    <source>
        <dbReference type="RuleBase" id="RU079119"/>
    </source>
</evidence>
<feature type="transmembrane region" description="Helical" evidence="7">
    <location>
        <begin position="183"/>
        <end position="199"/>
    </location>
</feature>
<evidence type="ECO:0000313" key="10">
    <source>
        <dbReference type="Proteomes" id="UP001519460"/>
    </source>
</evidence>
<proteinExistence type="inferred from homology"/>
<comment type="subcellular location">
    <subcellularLocation>
        <location evidence="1">Membrane</location>
        <topology evidence="1">Multi-pass membrane protein</topology>
    </subcellularLocation>
</comment>
<dbReference type="GO" id="GO:0019706">
    <property type="term" value="F:protein-cysteine S-palmitoyltransferase activity"/>
    <property type="evidence" value="ECO:0007669"/>
    <property type="project" value="UniProtKB-EC"/>
</dbReference>
<dbReference type="EMBL" id="JACVVK020000144">
    <property type="protein sequence ID" value="KAK7488947.1"/>
    <property type="molecule type" value="Genomic_DNA"/>
</dbReference>
<sequence length="292" mass="33913">RQGNYHQKTMSPSLKWKLVLLNIGGILYFFALSLGSLVIGLLITLPDLYADDPQALFRRRAVGVYVFIILLLNWVCLVYYHKHSRLTSASSLLPKFTAGQGMNEHRSCYDCSIVCPPRTKHCPLCEACVIKRDHHCFFGGCCVGFHNQRYFIVFCFYGAIGALYSTILTFTHLTNHYANPLSYEIYCYLLPWLLYYWVIGQIQMKTVAMVLFGYFCLMTFLACGFYFGFQCFLLTTGQTFHEWTKGNKRYRQPLLDNLRSVFGPWWLLNFIIPMPFLKSPDNGLDWRIAHEE</sequence>
<feature type="domain" description="Palmitoyltransferase DHHC" evidence="8">
    <location>
        <begin position="103"/>
        <end position="245"/>
    </location>
</feature>
<evidence type="ECO:0000256" key="2">
    <source>
        <dbReference type="ARBA" id="ARBA00022679"/>
    </source>
</evidence>
<dbReference type="PANTHER" id="PTHR12246">
    <property type="entry name" value="PALMITOYLTRANSFERASE ZDHHC16"/>
    <property type="match status" value="1"/>
</dbReference>
<comment type="domain">
    <text evidence="7">The DHHC domain is required for palmitoyltransferase activity.</text>
</comment>
<feature type="transmembrane region" description="Helical" evidence="7">
    <location>
        <begin position="150"/>
        <end position="171"/>
    </location>
</feature>
<evidence type="ECO:0000256" key="4">
    <source>
        <dbReference type="ARBA" id="ARBA00022989"/>
    </source>
</evidence>
<keyword evidence="4 7" id="KW-1133">Transmembrane helix</keyword>
<dbReference type="AlphaFoldDB" id="A0ABD0KP83"/>
<dbReference type="Proteomes" id="UP001519460">
    <property type="component" value="Unassembled WGS sequence"/>
</dbReference>
<keyword evidence="6 7" id="KW-0012">Acyltransferase</keyword>
<gene>
    <name evidence="9" type="ORF">BaRGS_00019751</name>
</gene>
<keyword evidence="5 7" id="KW-0472">Membrane</keyword>
<feature type="transmembrane region" description="Helical" evidence="7">
    <location>
        <begin position="20"/>
        <end position="42"/>
    </location>
</feature>
<dbReference type="Pfam" id="PF01529">
    <property type="entry name" value="DHHC"/>
    <property type="match status" value="1"/>
</dbReference>
<reference evidence="9 10" key="1">
    <citation type="journal article" date="2023" name="Sci. Data">
        <title>Genome assembly of the Korean intertidal mud-creeper Batillaria attramentaria.</title>
        <authorList>
            <person name="Patra A.K."/>
            <person name="Ho P.T."/>
            <person name="Jun S."/>
            <person name="Lee S.J."/>
            <person name="Kim Y."/>
            <person name="Won Y.J."/>
        </authorList>
    </citation>
    <scope>NUCLEOTIDE SEQUENCE [LARGE SCALE GENOMIC DNA]</scope>
    <source>
        <strain evidence="9">Wonlab-2016</strain>
    </source>
</reference>
<evidence type="ECO:0000256" key="3">
    <source>
        <dbReference type="ARBA" id="ARBA00022692"/>
    </source>
</evidence>
<accession>A0ABD0KP83</accession>
<evidence type="ECO:0000313" key="9">
    <source>
        <dbReference type="EMBL" id="KAK7488947.1"/>
    </source>
</evidence>
<protein>
    <recommendedName>
        <fullName evidence="7">Palmitoyltransferase</fullName>
        <ecNumber evidence="7">2.3.1.225</ecNumber>
    </recommendedName>
</protein>
<evidence type="ECO:0000256" key="6">
    <source>
        <dbReference type="ARBA" id="ARBA00023315"/>
    </source>
</evidence>
<organism evidence="9 10">
    <name type="scientific">Batillaria attramentaria</name>
    <dbReference type="NCBI Taxonomy" id="370345"/>
    <lineage>
        <taxon>Eukaryota</taxon>
        <taxon>Metazoa</taxon>
        <taxon>Spiralia</taxon>
        <taxon>Lophotrochozoa</taxon>
        <taxon>Mollusca</taxon>
        <taxon>Gastropoda</taxon>
        <taxon>Caenogastropoda</taxon>
        <taxon>Sorbeoconcha</taxon>
        <taxon>Cerithioidea</taxon>
        <taxon>Batillariidae</taxon>
        <taxon>Batillaria</taxon>
    </lineage>
</organism>
<comment type="similarity">
    <text evidence="7">Belongs to the DHHC palmitoyltransferase family.</text>
</comment>